<dbReference type="Gene3D" id="1.10.10.10">
    <property type="entry name" value="Winged helix-like DNA-binding domain superfamily/Winged helix DNA-binding domain"/>
    <property type="match status" value="1"/>
</dbReference>
<dbReference type="PRINTS" id="PR00039">
    <property type="entry name" value="HTHLYSR"/>
</dbReference>
<dbReference type="InterPro" id="IPR000847">
    <property type="entry name" value="LysR_HTH_N"/>
</dbReference>
<reference evidence="6 7" key="1">
    <citation type="submission" date="2019-03" db="EMBL/GenBank/DDBJ databases">
        <title>Ramlibacter henchirensis DSM 14656, whole genome shotgun sequence.</title>
        <authorList>
            <person name="Zhang X."/>
            <person name="Feng G."/>
            <person name="Zhu H."/>
        </authorList>
    </citation>
    <scope>NUCLEOTIDE SEQUENCE [LARGE SCALE GENOMIC DNA]</scope>
    <source>
        <strain evidence="6 7">DSM 14656</strain>
    </source>
</reference>
<accession>A0A4Z0BWP7</accession>
<dbReference type="Pfam" id="PF00126">
    <property type="entry name" value="HTH_1"/>
    <property type="match status" value="1"/>
</dbReference>
<comment type="caution">
    <text evidence="6">The sequence shown here is derived from an EMBL/GenBank/DDBJ whole genome shotgun (WGS) entry which is preliminary data.</text>
</comment>
<keyword evidence="4" id="KW-0804">Transcription</keyword>
<dbReference type="GO" id="GO:0003700">
    <property type="term" value="F:DNA-binding transcription factor activity"/>
    <property type="evidence" value="ECO:0007669"/>
    <property type="project" value="InterPro"/>
</dbReference>
<evidence type="ECO:0000256" key="4">
    <source>
        <dbReference type="ARBA" id="ARBA00023163"/>
    </source>
</evidence>
<keyword evidence="7" id="KW-1185">Reference proteome</keyword>
<dbReference type="FunFam" id="1.10.10.10:FF:000001">
    <property type="entry name" value="LysR family transcriptional regulator"/>
    <property type="match status" value="1"/>
</dbReference>
<dbReference type="InterPro" id="IPR005119">
    <property type="entry name" value="LysR_subst-bd"/>
</dbReference>
<dbReference type="PANTHER" id="PTHR30419">
    <property type="entry name" value="HTH-TYPE TRANSCRIPTIONAL REGULATOR YBHD"/>
    <property type="match status" value="1"/>
</dbReference>
<sequence>MDLRQIRTFVHIAELRSFTRSATFLHVSQPALSRQIRLLEEELNLKLFHRFGHGVELTIDGIDFLERCQRMLADFESLRHDFLLKGKSSTASGAVSIGLPVPATRFISAEFLEDLRTAYPMVQVRIAEGFSALLHEWLLSGSLDLAILFEPRPSKILTHEPLLVEDLCAIRSVKSINAGQTFMEAQELQSTPLVLPHRPHVLRDLLDGLQFTKPHIIEVSATSVMVELARCGLGTAILPQASVDVAQRAGDVVALPIINPALSWKVSVCYSSTRSLTPAAEVVLELLRAEVTKKVRSGSWTARLVGRNS</sequence>
<evidence type="ECO:0000313" key="6">
    <source>
        <dbReference type="EMBL" id="TFZ02914.1"/>
    </source>
</evidence>
<dbReference type="SUPFAM" id="SSF46785">
    <property type="entry name" value="Winged helix' DNA-binding domain"/>
    <property type="match status" value="1"/>
</dbReference>
<keyword evidence="2" id="KW-0805">Transcription regulation</keyword>
<comment type="similarity">
    <text evidence="1">Belongs to the LysR transcriptional regulatory family.</text>
</comment>
<keyword evidence="3" id="KW-0238">DNA-binding</keyword>
<dbReference type="InterPro" id="IPR050950">
    <property type="entry name" value="HTH-type_LysR_regulators"/>
</dbReference>
<organism evidence="6 7">
    <name type="scientific">Ramlibacter henchirensis</name>
    <dbReference type="NCBI Taxonomy" id="204072"/>
    <lineage>
        <taxon>Bacteria</taxon>
        <taxon>Pseudomonadati</taxon>
        <taxon>Pseudomonadota</taxon>
        <taxon>Betaproteobacteria</taxon>
        <taxon>Burkholderiales</taxon>
        <taxon>Comamonadaceae</taxon>
        <taxon>Ramlibacter</taxon>
    </lineage>
</organism>
<evidence type="ECO:0000313" key="7">
    <source>
        <dbReference type="Proteomes" id="UP000298180"/>
    </source>
</evidence>
<evidence type="ECO:0000256" key="2">
    <source>
        <dbReference type="ARBA" id="ARBA00023015"/>
    </source>
</evidence>
<protein>
    <submittedName>
        <fullName evidence="6">LysR family transcriptional regulator</fullName>
    </submittedName>
</protein>
<dbReference type="PROSITE" id="PS50931">
    <property type="entry name" value="HTH_LYSR"/>
    <property type="match status" value="1"/>
</dbReference>
<name>A0A4Z0BWP7_9BURK</name>
<dbReference type="OrthoDB" id="8587114at2"/>
<dbReference type="Pfam" id="PF03466">
    <property type="entry name" value="LysR_substrate"/>
    <property type="match status" value="1"/>
</dbReference>
<dbReference type="Gene3D" id="3.40.190.290">
    <property type="match status" value="1"/>
</dbReference>
<gene>
    <name evidence="6" type="ORF">EZ313_16905</name>
</gene>
<evidence type="ECO:0000259" key="5">
    <source>
        <dbReference type="PROSITE" id="PS50931"/>
    </source>
</evidence>
<dbReference type="GO" id="GO:0005829">
    <property type="term" value="C:cytosol"/>
    <property type="evidence" value="ECO:0007669"/>
    <property type="project" value="TreeGrafter"/>
</dbReference>
<dbReference type="GO" id="GO:0003677">
    <property type="term" value="F:DNA binding"/>
    <property type="evidence" value="ECO:0007669"/>
    <property type="project" value="UniProtKB-KW"/>
</dbReference>
<dbReference type="InterPro" id="IPR036390">
    <property type="entry name" value="WH_DNA-bd_sf"/>
</dbReference>
<dbReference type="SUPFAM" id="SSF53850">
    <property type="entry name" value="Periplasmic binding protein-like II"/>
    <property type="match status" value="1"/>
</dbReference>
<dbReference type="InterPro" id="IPR036388">
    <property type="entry name" value="WH-like_DNA-bd_sf"/>
</dbReference>
<proteinExistence type="inferred from homology"/>
<feature type="domain" description="HTH lysR-type" evidence="5">
    <location>
        <begin position="1"/>
        <end position="58"/>
    </location>
</feature>
<dbReference type="AlphaFoldDB" id="A0A4Z0BWP7"/>
<dbReference type="EMBL" id="SMLM01000002">
    <property type="protein sequence ID" value="TFZ02914.1"/>
    <property type="molecule type" value="Genomic_DNA"/>
</dbReference>
<dbReference type="RefSeq" id="WP_135264438.1">
    <property type="nucleotide sequence ID" value="NZ_SMLM01000002.1"/>
</dbReference>
<evidence type="ECO:0000256" key="3">
    <source>
        <dbReference type="ARBA" id="ARBA00023125"/>
    </source>
</evidence>
<evidence type="ECO:0000256" key="1">
    <source>
        <dbReference type="ARBA" id="ARBA00009437"/>
    </source>
</evidence>
<dbReference type="Proteomes" id="UP000298180">
    <property type="component" value="Unassembled WGS sequence"/>
</dbReference>